<keyword evidence="2" id="KW-0472">Membrane</keyword>
<evidence type="ECO:0000256" key="2">
    <source>
        <dbReference type="SAM" id="Phobius"/>
    </source>
</evidence>
<protein>
    <submittedName>
        <fullName evidence="3">Lipoprotein</fullName>
    </submittedName>
</protein>
<feature type="region of interest" description="Disordered" evidence="1">
    <location>
        <begin position="134"/>
        <end position="176"/>
    </location>
</feature>
<keyword evidence="2" id="KW-1133">Transmembrane helix</keyword>
<proteinExistence type="predicted"/>
<organism evidence="3 4">
    <name type="scientific">Alteromonas naphthalenivorans</name>
    <dbReference type="NCBI Taxonomy" id="715451"/>
    <lineage>
        <taxon>Bacteria</taxon>
        <taxon>Pseudomonadati</taxon>
        <taxon>Pseudomonadota</taxon>
        <taxon>Gammaproteobacteria</taxon>
        <taxon>Alteromonadales</taxon>
        <taxon>Alteromonadaceae</taxon>
        <taxon>Alteromonas/Salinimonas group</taxon>
        <taxon>Alteromonas</taxon>
    </lineage>
</organism>
<evidence type="ECO:0000313" key="3">
    <source>
        <dbReference type="EMBL" id="AEF02240.1"/>
    </source>
</evidence>
<keyword evidence="3" id="KW-0449">Lipoprotein</keyword>
<name>F5ZC02_ALTNA</name>
<evidence type="ECO:0000256" key="1">
    <source>
        <dbReference type="SAM" id="MobiDB-lite"/>
    </source>
</evidence>
<feature type="compositionally biased region" description="Gly residues" evidence="1">
    <location>
        <begin position="150"/>
        <end position="170"/>
    </location>
</feature>
<dbReference type="eggNOG" id="ENOG5032ZFI">
    <property type="taxonomic scope" value="Bacteria"/>
</dbReference>
<feature type="transmembrane region" description="Helical" evidence="2">
    <location>
        <begin position="32"/>
        <end position="50"/>
    </location>
</feature>
<feature type="transmembrane region" description="Helical" evidence="2">
    <location>
        <begin position="82"/>
        <end position="102"/>
    </location>
</feature>
<dbReference type="KEGG" id="alt:ambt_03440"/>
<evidence type="ECO:0000313" key="4">
    <source>
        <dbReference type="Proteomes" id="UP000000683"/>
    </source>
</evidence>
<dbReference type="EMBL" id="CP002339">
    <property type="protein sequence ID" value="AEF02240.1"/>
    <property type="molecule type" value="Genomic_DNA"/>
</dbReference>
<dbReference type="Proteomes" id="UP000000683">
    <property type="component" value="Chromosome"/>
</dbReference>
<dbReference type="AlphaFoldDB" id="F5ZC02"/>
<gene>
    <name evidence="3" type="ordered locus">ambt_03440</name>
</gene>
<accession>F5ZC02</accession>
<keyword evidence="4" id="KW-1185">Reference proteome</keyword>
<keyword evidence="2" id="KW-0812">Transmembrane</keyword>
<dbReference type="HOGENOM" id="CLU_1178265_0_0_6"/>
<sequence>MGIIVKVIKSNVLHDEFSSLVEMRTCAAHSSLTIPLLLAITTTFHFGIFLPNSSTFTRNLHFTSQLSPLKSLLRLSFATSKIIIMKLLVPFLVATAVLAGCAGKPDHRDQGEVFFETKINPDGTKLFAFSIGMPSRGDRDEGRGQRPSRGGDGGGRGGRNSGQNGGGEARGGNDREAERMEAFYDTLSEKLFETQYCRNGYIEIDTHETEGRYHLLGECQESASEEDKLKFANPY</sequence>
<reference evidence="3 4" key="1">
    <citation type="journal article" date="2011" name="J. Bacteriol.">
        <title>Complete genome sequence of the polycyclic aromatic hydrocarbon-degrading bacterium Alteromonas sp. strain SN2.</title>
        <authorList>
            <person name="Jin H.M."/>
            <person name="Jeong H."/>
            <person name="Moon E.J."/>
            <person name="Math R.K."/>
            <person name="Lee K."/>
            <person name="Kim H.J."/>
            <person name="Jeon C.O."/>
            <person name="Oh T.K."/>
            <person name="Kim J.F."/>
        </authorList>
    </citation>
    <scope>NUCLEOTIDE SEQUENCE [LARGE SCALE GENOMIC DNA]</scope>
    <source>
        <strain evidence="4">JCM 17741 / KACC 18427 / KCTC 11700BP / SN2</strain>
    </source>
</reference>